<dbReference type="PROSITE" id="PS50011">
    <property type="entry name" value="PROTEIN_KINASE_DOM"/>
    <property type="match status" value="1"/>
</dbReference>
<evidence type="ECO:0000256" key="6">
    <source>
        <dbReference type="SAM" id="MobiDB-lite"/>
    </source>
</evidence>
<dbReference type="KEGG" id="age:AA314_08863"/>
<dbReference type="GO" id="GO:0004674">
    <property type="term" value="F:protein serine/threonine kinase activity"/>
    <property type="evidence" value="ECO:0007669"/>
    <property type="project" value="UniProtKB-KW"/>
</dbReference>
<keyword evidence="8" id="KW-0723">Serine/threonine-protein kinase</keyword>
<evidence type="ECO:0000256" key="4">
    <source>
        <dbReference type="ARBA" id="ARBA00022840"/>
    </source>
</evidence>
<evidence type="ECO:0000256" key="5">
    <source>
        <dbReference type="PROSITE-ProRule" id="PRU10141"/>
    </source>
</evidence>
<keyword evidence="1" id="KW-0808">Transferase</keyword>
<feature type="domain" description="Protein kinase" evidence="7">
    <location>
        <begin position="27"/>
        <end position="295"/>
    </location>
</feature>
<feature type="binding site" evidence="5">
    <location>
        <position position="57"/>
    </location>
    <ligand>
        <name>ATP</name>
        <dbReference type="ChEBI" id="CHEBI:30616"/>
    </ligand>
</feature>
<dbReference type="Proteomes" id="UP000035579">
    <property type="component" value="Chromosome"/>
</dbReference>
<keyword evidence="4 5" id="KW-0067">ATP-binding</keyword>
<evidence type="ECO:0000313" key="8">
    <source>
        <dbReference type="EMBL" id="AKJ07237.1"/>
    </source>
</evidence>
<sequence length="638" mass="69125">MNGERLDMNGPILNVAWLEPGTVVAGWRLGEKLGVGGYGAVYQAESVEQPGTFCAIKVFLNPADVRAGREAALLMDKAVHPNVVRCLGTGRWPHPARGYPFLVLEFVPGLPLHLWVEQNNSDFARLAYVGAEAALALGTLHKRGVLHRDLKPEHLLIRETDTRPVLVDFGSGDYEGAGTLTETPLPPGTAHLRSPEAACFWLAREDNPRARYTYGPADELYALGVCLYRALTGHYPFPPVDLKFMLYLDIAHREPVAPIDVNPRVPRAFSDAVMRLMARHPETRYRDGEETHAALLAAVTFGGREPWEASVFAWDESPAAEGPEGAVTSKRSIRRPPPPPVREQPPPSPPPPSPERLRRWRKAPLAGLAALVALAAAVLLTPQVTRWSEREPSTPSSPHPTAEVTRKHPPAAVQEVAPGTDAPDTAPAAAPPSPAEVAPAATPPVSQKDDASMKKNGPGSPQPKQRPSPPQTASSDAWKRALLICLVQGGTACAGAQLKPQRGPCPPEALAAMKSLRIGILDGREAWLDVTKPRSNDLDNFADGPIVSSLARDFGDLPEGSVLYGRLWVTGNGTDEEGNKQIFGRWDKAKLPDGREVPVCFNLMNPDGTYESEVGPPGYARLPRRVPLVAVRRFIFED</sequence>
<dbReference type="PANTHER" id="PTHR43289">
    <property type="entry name" value="MITOGEN-ACTIVATED PROTEIN KINASE KINASE KINASE 20-RELATED"/>
    <property type="match status" value="1"/>
</dbReference>
<evidence type="ECO:0000256" key="3">
    <source>
        <dbReference type="ARBA" id="ARBA00022777"/>
    </source>
</evidence>
<evidence type="ECO:0000313" key="9">
    <source>
        <dbReference type="Proteomes" id="UP000035579"/>
    </source>
</evidence>
<evidence type="ECO:0000259" key="7">
    <source>
        <dbReference type="PROSITE" id="PS50011"/>
    </source>
</evidence>
<dbReference type="InterPro" id="IPR011009">
    <property type="entry name" value="Kinase-like_dom_sf"/>
</dbReference>
<organism evidence="8 9">
    <name type="scientific">Archangium gephyra</name>
    <dbReference type="NCBI Taxonomy" id="48"/>
    <lineage>
        <taxon>Bacteria</taxon>
        <taxon>Pseudomonadati</taxon>
        <taxon>Myxococcota</taxon>
        <taxon>Myxococcia</taxon>
        <taxon>Myxococcales</taxon>
        <taxon>Cystobacterineae</taxon>
        <taxon>Archangiaceae</taxon>
        <taxon>Archangium</taxon>
    </lineage>
</organism>
<evidence type="ECO:0000256" key="1">
    <source>
        <dbReference type="ARBA" id="ARBA00022679"/>
    </source>
</evidence>
<dbReference type="SUPFAM" id="SSF56112">
    <property type="entry name" value="Protein kinase-like (PK-like)"/>
    <property type="match status" value="1"/>
</dbReference>
<dbReference type="InterPro" id="IPR017441">
    <property type="entry name" value="Protein_kinase_ATP_BS"/>
</dbReference>
<gene>
    <name evidence="8" type="ORF">AA314_08863</name>
</gene>
<feature type="compositionally biased region" description="Pro residues" evidence="6">
    <location>
        <begin position="460"/>
        <end position="470"/>
    </location>
</feature>
<dbReference type="AlphaFoldDB" id="A0AAC8QGA7"/>
<dbReference type="InterPro" id="IPR000719">
    <property type="entry name" value="Prot_kinase_dom"/>
</dbReference>
<evidence type="ECO:0000256" key="2">
    <source>
        <dbReference type="ARBA" id="ARBA00022741"/>
    </source>
</evidence>
<feature type="compositionally biased region" description="Pro residues" evidence="6">
    <location>
        <begin position="335"/>
        <end position="354"/>
    </location>
</feature>
<feature type="region of interest" description="Disordered" evidence="6">
    <location>
        <begin position="386"/>
        <end position="475"/>
    </location>
</feature>
<dbReference type="PROSITE" id="PS00107">
    <property type="entry name" value="PROTEIN_KINASE_ATP"/>
    <property type="match status" value="1"/>
</dbReference>
<protein>
    <submittedName>
        <fullName evidence="8">Serine/threonine protein kinase</fullName>
    </submittedName>
</protein>
<dbReference type="EMBL" id="CP011509">
    <property type="protein sequence ID" value="AKJ07237.1"/>
    <property type="molecule type" value="Genomic_DNA"/>
</dbReference>
<accession>A0AAC8QGA7</accession>
<reference evidence="8 9" key="1">
    <citation type="submission" date="2015-05" db="EMBL/GenBank/DDBJ databases">
        <title>Genome assembly of Archangium gephyra DSM 2261.</title>
        <authorList>
            <person name="Sharma G."/>
            <person name="Subramanian S."/>
        </authorList>
    </citation>
    <scope>NUCLEOTIDE SEQUENCE [LARGE SCALE GENOMIC DNA]</scope>
    <source>
        <strain evidence="8 9">DSM 2261</strain>
    </source>
</reference>
<dbReference type="PANTHER" id="PTHR43289:SF6">
    <property type="entry name" value="SERINE_THREONINE-PROTEIN KINASE NEKL-3"/>
    <property type="match status" value="1"/>
</dbReference>
<dbReference type="Gene3D" id="1.10.510.10">
    <property type="entry name" value="Transferase(Phosphotransferase) domain 1"/>
    <property type="match status" value="1"/>
</dbReference>
<dbReference type="CDD" id="cd14014">
    <property type="entry name" value="STKc_PknB_like"/>
    <property type="match status" value="1"/>
</dbReference>
<dbReference type="Gene3D" id="3.30.200.20">
    <property type="entry name" value="Phosphorylase Kinase, domain 1"/>
    <property type="match status" value="1"/>
</dbReference>
<keyword evidence="3 8" id="KW-0418">Kinase</keyword>
<name>A0AAC8QGA7_9BACT</name>
<feature type="compositionally biased region" description="Low complexity" evidence="6">
    <location>
        <begin position="435"/>
        <end position="445"/>
    </location>
</feature>
<dbReference type="GO" id="GO:0005524">
    <property type="term" value="F:ATP binding"/>
    <property type="evidence" value="ECO:0007669"/>
    <property type="project" value="UniProtKB-UniRule"/>
</dbReference>
<dbReference type="Pfam" id="PF00069">
    <property type="entry name" value="Pkinase"/>
    <property type="match status" value="1"/>
</dbReference>
<feature type="region of interest" description="Disordered" evidence="6">
    <location>
        <begin position="314"/>
        <end position="357"/>
    </location>
</feature>
<feature type="compositionally biased region" description="Low complexity" evidence="6">
    <location>
        <begin position="416"/>
        <end position="428"/>
    </location>
</feature>
<keyword evidence="2 5" id="KW-0547">Nucleotide-binding</keyword>
<proteinExistence type="predicted"/>